<gene>
    <name evidence="2" type="ORF">ANN_24977</name>
</gene>
<keyword evidence="1" id="KW-0732">Signal</keyword>
<organism evidence="2 3">
    <name type="scientific">Periplaneta americana</name>
    <name type="common">American cockroach</name>
    <name type="synonym">Blatta americana</name>
    <dbReference type="NCBI Taxonomy" id="6978"/>
    <lineage>
        <taxon>Eukaryota</taxon>
        <taxon>Metazoa</taxon>
        <taxon>Ecdysozoa</taxon>
        <taxon>Arthropoda</taxon>
        <taxon>Hexapoda</taxon>
        <taxon>Insecta</taxon>
        <taxon>Pterygota</taxon>
        <taxon>Neoptera</taxon>
        <taxon>Polyneoptera</taxon>
        <taxon>Dictyoptera</taxon>
        <taxon>Blattodea</taxon>
        <taxon>Blattoidea</taxon>
        <taxon>Blattidae</taxon>
        <taxon>Blattinae</taxon>
        <taxon>Periplaneta</taxon>
    </lineage>
</organism>
<sequence length="323" mass="37577">MFGGREWIILRSVVIVCLGYDGWINFENETQDRQEWRNAICDREGKDSGFSYDLLDGLVHRFHNKINNKKAFAIDRIRHKLCRVRKVQDNRQGLQLNGLHQRLIYADDVNMLAENPQTIRENARILLEGSKEIGLEVNPEKTKTGKHHFNQYGSVEDDKRLALLNELIEEKQQTDNKVLRKRSGAKRDEVIGEWRKLHNTELHALYSSPDIIRNIKSRRLRWAGLVARMGESRNAYRVLVGGRREKDLWGDRDVDDPAPSDFHLFTKLKDFLGGTRFGSDEELKKTVNTWLNELAAEEYDTGILKLVNRYDKCLNVGGDYIEK</sequence>
<name>A0ABQ8S092_PERAM</name>
<evidence type="ECO:0000256" key="1">
    <source>
        <dbReference type="SAM" id="SignalP"/>
    </source>
</evidence>
<dbReference type="PANTHER" id="PTHR46060:SF1">
    <property type="entry name" value="MARINER MOS1 TRANSPOSASE-LIKE PROTEIN"/>
    <property type="match status" value="1"/>
</dbReference>
<feature type="chain" id="PRO_5047051513" description="Reverse transcriptase domain-containing protein" evidence="1">
    <location>
        <begin position="20"/>
        <end position="323"/>
    </location>
</feature>
<evidence type="ECO:0008006" key="4">
    <source>
        <dbReference type="Google" id="ProtNLM"/>
    </source>
</evidence>
<dbReference type="InterPro" id="IPR052709">
    <property type="entry name" value="Transposase-MT_Hybrid"/>
</dbReference>
<accession>A0ABQ8S092</accession>
<proteinExistence type="predicted"/>
<evidence type="ECO:0000313" key="3">
    <source>
        <dbReference type="Proteomes" id="UP001148838"/>
    </source>
</evidence>
<dbReference type="InterPro" id="IPR036397">
    <property type="entry name" value="RNaseH_sf"/>
</dbReference>
<feature type="signal peptide" evidence="1">
    <location>
        <begin position="1"/>
        <end position="19"/>
    </location>
</feature>
<protein>
    <recommendedName>
        <fullName evidence="4">Reverse transcriptase domain-containing protein</fullName>
    </recommendedName>
</protein>
<reference evidence="2 3" key="1">
    <citation type="journal article" date="2022" name="Allergy">
        <title>Genome assembly and annotation of Periplaneta americana reveal a comprehensive cockroach allergen profile.</title>
        <authorList>
            <person name="Wang L."/>
            <person name="Xiong Q."/>
            <person name="Saelim N."/>
            <person name="Wang L."/>
            <person name="Nong W."/>
            <person name="Wan A.T."/>
            <person name="Shi M."/>
            <person name="Liu X."/>
            <person name="Cao Q."/>
            <person name="Hui J.H.L."/>
            <person name="Sookrung N."/>
            <person name="Leung T.F."/>
            <person name="Tungtrongchitr A."/>
            <person name="Tsui S.K.W."/>
        </authorList>
    </citation>
    <scope>NUCLEOTIDE SEQUENCE [LARGE SCALE GENOMIC DNA]</scope>
    <source>
        <strain evidence="2">PWHHKU_190912</strain>
    </source>
</reference>
<dbReference type="PANTHER" id="PTHR46060">
    <property type="entry name" value="MARINER MOS1 TRANSPOSASE-LIKE PROTEIN"/>
    <property type="match status" value="1"/>
</dbReference>
<dbReference type="Proteomes" id="UP001148838">
    <property type="component" value="Unassembled WGS sequence"/>
</dbReference>
<evidence type="ECO:0000313" key="2">
    <source>
        <dbReference type="EMBL" id="KAJ4427357.1"/>
    </source>
</evidence>
<dbReference type="EMBL" id="JAJSOF020000038">
    <property type="protein sequence ID" value="KAJ4427357.1"/>
    <property type="molecule type" value="Genomic_DNA"/>
</dbReference>
<dbReference type="Gene3D" id="3.30.420.10">
    <property type="entry name" value="Ribonuclease H-like superfamily/Ribonuclease H"/>
    <property type="match status" value="1"/>
</dbReference>
<keyword evidence="3" id="KW-1185">Reference proteome</keyword>
<comment type="caution">
    <text evidence="2">The sequence shown here is derived from an EMBL/GenBank/DDBJ whole genome shotgun (WGS) entry which is preliminary data.</text>
</comment>